<accession>A0A8S1WBM8</accession>
<evidence type="ECO:0000256" key="4">
    <source>
        <dbReference type="SAM" id="MobiDB-lite"/>
    </source>
</evidence>
<dbReference type="SMART" id="SM00028">
    <property type="entry name" value="TPR"/>
    <property type="match status" value="8"/>
</dbReference>
<reference evidence="5" key="1">
    <citation type="submission" date="2021-01" db="EMBL/GenBank/DDBJ databases">
        <authorList>
            <consortium name="Genoscope - CEA"/>
            <person name="William W."/>
        </authorList>
    </citation>
    <scope>NUCLEOTIDE SEQUENCE</scope>
</reference>
<keyword evidence="6" id="KW-1185">Reference proteome</keyword>
<dbReference type="InterPro" id="IPR019734">
    <property type="entry name" value="TPR_rpt"/>
</dbReference>
<feature type="repeat" description="TPR" evidence="3">
    <location>
        <begin position="464"/>
        <end position="497"/>
    </location>
</feature>
<sequence length="595" mass="69694">MKQRNYPKLLLSLEKDIIIFMNQLLQQKCNCHVEEKTSLNSPQSLNQDHPHPDNNNNNDISIEKNCQDIKEFIKFNEKFVLTIKDHFKKMEIYFQQIITQTEKNIYNLNQQLEKQTCEKELINIGQFSLLNNKRQTEKDQQEFEQILYTIKNIVDAQNPINNLKISISSQDPNDDYEKGFSLYYLEKLKKAPEIWSQEISINFNHGGWNKQENSKLYKEAIETCNFAILANHQNEVALNNRGVYQLYQQNYQEAITDFKKAISFGSVNAEYNMRVALYYEQNYPQAILSFENVISKNGNNVDAWFFVWCALMKQQKFQEAYDWCIKAKTRNSFHYYALTNGGLALHCLQRREEAMDCYTNAININPNSATAWINKVISLIEEKKYQQGIDCLNDAKTRNPNYDMTYNNQDPILHHLNIDEVAITCQNKAISINFNNRCALIKLNKIQKVLKWCEKAIARDPDDDKAFNNKGSILHFLKQPEKAIVCYNNAIKINPNNSMAWINKGLILHFLHRYKEAINCYRIAIGINSQNNIAFLHKQIFPLGVSLINKLTILHQQNLKSDSLFEFEQEQRAKHQEMETLYEESKGVNEINKKI</sequence>
<comment type="caution">
    <text evidence="5">The sequence shown here is derived from an EMBL/GenBank/DDBJ whole genome shotgun (WGS) entry which is preliminary data.</text>
</comment>
<dbReference type="PROSITE" id="PS50005">
    <property type="entry name" value="TPR"/>
    <property type="match status" value="3"/>
</dbReference>
<dbReference type="PANTHER" id="PTHR44943:SF4">
    <property type="entry name" value="TPR REPEAT-CONTAINING PROTEIN MJ0798"/>
    <property type="match status" value="1"/>
</dbReference>
<dbReference type="InterPro" id="IPR051685">
    <property type="entry name" value="Ycf3/AcsC/BcsC/TPR_MFPF"/>
</dbReference>
<dbReference type="OrthoDB" id="10006270at2759"/>
<evidence type="ECO:0008006" key="7">
    <source>
        <dbReference type="Google" id="ProtNLM"/>
    </source>
</evidence>
<feature type="repeat" description="TPR" evidence="3">
    <location>
        <begin position="498"/>
        <end position="531"/>
    </location>
</feature>
<evidence type="ECO:0000256" key="3">
    <source>
        <dbReference type="PROSITE-ProRule" id="PRU00339"/>
    </source>
</evidence>
<organism evidence="5 6">
    <name type="scientific">Paramecium octaurelia</name>
    <dbReference type="NCBI Taxonomy" id="43137"/>
    <lineage>
        <taxon>Eukaryota</taxon>
        <taxon>Sar</taxon>
        <taxon>Alveolata</taxon>
        <taxon>Ciliophora</taxon>
        <taxon>Intramacronucleata</taxon>
        <taxon>Oligohymenophorea</taxon>
        <taxon>Peniculida</taxon>
        <taxon>Parameciidae</taxon>
        <taxon>Paramecium</taxon>
    </lineage>
</organism>
<feature type="repeat" description="TPR" evidence="3">
    <location>
        <begin position="335"/>
        <end position="368"/>
    </location>
</feature>
<dbReference type="Pfam" id="PF13181">
    <property type="entry name" value="TPR_8"/>
    <property type="match status" value="1"/>
</dbReference>
<gene>
    <name evidence="5" type="ORF">POCTA_138.1.T0870253</name>
</gene>
<proteinExistence type="predicted"/>
<dbReference type="Proteomes" id="UP000683925">
    <property type="component" value="Unassembled WGS sequence"/>
</dbReference>
<dbReference type="PANTHER" id="PTHR44943">
    <property type="entry name" value="CELLULOSE SYNTHASE OPERON PROTEIN C"/>
    <property type="match status" value="1"/>
</dbReference>
<dbReference type="AlphaFoldDB" id="A0A8S1WBM8"/>
<protein>
    <recommendedName>
        <fullName evidence="7">Tetratricopeptide repeat protein</fullName>
    </recommendedName>
</protein>
<keyword evidence="1" id="KW-0677">Repeat</keyword>
<evidence type="ECO:0000313" key="5">
    <source>
        <dbReference type="EMBL" id="CAD8186353.1"/>
    </source>
</evidence>
<name>A0A8S1WBM8_PAROT</name>
<evidence type="ECO:0000256" key="2">
    <source>
        <dbReference type="ARBA" id="ARBA00022803"/>
    </source>
</evidence>
<feature type="region of interest" description="Disordered" evidence="4">
    <location>
        <begin position="40"/>
        <end position="61"/>
    </location>
</feature>
<evidence type="ECO:0000256" key="1">
    <source>
        <dbReference type="ARBA" id="ARBA00022737"/>
    </source>
</evidence>
<keyword evidence="2 3" id="KW-0802">TPR repeat</keyword>
<evidence type="ECO:0000313" key="6">
    <source>
        <dbReference type="Proteomes" id="UP000683925"/>
    </source>
</evidence>
<dbReference type="Pfam" id="PF00515">
    <property type="entry name" value="TPR_1"/>
    <property type="match status" value="1"/>
</dbReference>
<dbReference type="EMBL" id="CAJJDP010000086">
    <property type="protein sequence ID" value="CAD8186353.1"/>
    <property type="molecule type" value="Genomic_DNA"/>
</dbReference>